<feature type="signal peptide" evidence="1">
    <location>
        <begin position="1"/>
        <end position="27"/>
    </location>
</feature>
<name>A0AAV8ZWL3_ACOGR</name>
<protein>
    <submittedName>
        <fullName evidence="2">Uncharacterized protein</fullName>
    </submittedName>
</protein>
<dbReference type="Proteomes" id="UP001179952">
    <property type="component" value="Unassembled WGS sequence"/>
</dbReference>
<dbReference type="EMBL" id="JAUJYN010000076">
    <property type="protein sequence ID" value="KAK1256863.1"/>
    <property type="molecule type" value="Genomic_DNA"/>
</dbReference>
<reference evidence="2" key="2">
    <citation type="submission" date="2023-06" db="EMBL/GenBank/DDBJ databases">
        <authorList>
            <person name="Ma L."/>
            <person name="Liu K.-W."/>
            <person name="Li Z."/>
            <person name="Hsiao Y.-Y."/>
            <person name="Qi Y."/>
            <person name="Fu T."/>
            <person name="Tang G."/>
            <person name="Zhang D."/>
            <person name="Sun W.-H."/>
            <person name="Liu D.-K."/>
            <person name="Li Y."/>
            <person name="Chen G.-Z."/>
            <person name="Liu X.-D."/>
            <person name="Liao X.-Y."/>
            <person name="Jiang Y.-T."/>
            <person name="Yu X."/>
            <person name="Hao Y."/>
            <person name="Huang J."/>
            <person name="Zhao X.-W."/>
            <person name="Ke S."/>
            <person name="Chen Y.-Y."/>
            <person name="Wu W.-L."/>
            <person name="Hsu J.-L."/>
            <person name="Lin Y.-F."/>
            <person name="Huang M.-D."/>
            <person name="Li C.-Y."/>
            <person name="Huang L."/>
            <person name="Wang Z.-W."/>
            <person name="Zhao X."/>
            <person name="Zhong W.-Y."/>
            <person name="Peng D.-H."/>
            <person name="Ahmad S."/>
            <person name="Lan S."/>
            <person name="Zhang J.-S."/>
            <person name="Tsai W.-C."/>
            <person name="Van De Peer Y."/>
            <person name="Liu Z.-J."/>
        </authorList>
    </citation>
    <scope>NUCLEOTIDE SEQUENCE</scope>
    <source>
        <strain evidence="2">SCP</strain>
        <tissue evidence="2">Leaves</tissue>
    </source>
</reference>
<evidence type="ECO:0000313" key="3">
    <source>
        <dbReference type="Proteomes" id="UP001179952"/>
    </source>
</evidence>
<keyword evidence="1" id="KW-0732">Signal</keyword>
<reference evidence="2" key="1">
    <citation type="journal article" date="2023" name="Nat. Commun.">
        <title>Diploid and tetraploid genomes of Acorus and the evolution of monocots.</title>
        <authorList>
            <person name="Ma L."/>
            <person name="Liu K.W."/>
            <person name="Li Z."/>
            <person name="Hsiao Y.Y."/>
            <person name="Qi Y."/>
            <person name="Fu T."/>
            <person name="Tang G.D."/>
            <person name="Zhang D."/>
            <person name="Sun W.H."/>
            <person name="Liu D.K."/>
            <person name="Li Y."/>
            <person name="Chen G.Z."/>
            <person name="Liu X.D."/>
            <person name="Liao X.Y."/>
            <person name="Jiang Y.T."/>
            <person name="Yu X."/>
            <person name="Hao Y."/>
            <person name="Huang J."/>
            <person name="Zhao X.W."/>
            <person name="Ke S."/>
            <person name="Chen Y.Y."/>
            <person name="Wu W.L."/>
            <person name="Hsu J.L."/>
            <person name="Lin Y.F."/>
            <person name="Huang M.D."/>
            <person name="Li C.Y."/>
            <person name="Huang L."/>
            <person name="Wang Z.W."/>
            <person name="Zhao X."/>
            <person name="Zhong W.Y."/>
            <person name="Peng D.H."/>
            <person name="Ahmad S."/>
            <person name="Lan S."/>
            <person name="Zhang J.S."/>
            <person name="Tsai W.C."/>
            <person name="Van de Peer Y."/>
            <person name="Liu Z.J."/>
        </authorList>
    </citation>
    <scope>NUCLEOTIDE SEQUENCE</scope>
    <source>
        <strain evidence="2">SCP</strain>
    </source>
</reference>
<organism evidence="2 3">
    <name type="scientific">Acorus gramineus</name>
    <name type="common">Dwarf sweet flag</name>
    <dbReference type="NCBI Taxonomy" id="55184"/>
    <lineage>
        <taxon>Eukaryota</taxon>
        <taxon>Viridiplantae</taxon>
        <taxon>Streptophyta</taxon>
        <taxon>Embryophyta</taxon>
        <taxon>Tracheophyta</taxon>
        <taxon>Spermatophyta</taxon>
        <taxon>Magnoliopsida</taxon>
        <taxon>Liliopsida</taxon>
        <taxon>Acoraceae</taxon>
        <taxon>Acorus</taxon>
    </lineage>
</organism>
<dbReference type="GO" id="GO:0006952">
    <property type="term" value="P:defense response"/>
    <property type="evidence" value="ECO:0007669"/>
    <property type="project" value="InterPro"/>
</dbReference>
<gene>
    <name evidence="2" type="ORF">QJS04_geneDACA024700</name>
</gene>
<evidence type="ECO:0000313" key="2">
    <source>
        <dbReference type="EMBL" id="KAK1256863.1"/>
    </source>
</evidence>
<sequence length="74" mass="7670">MDHRKACSILLVILFAVVVLRSGGVDASRVLFDCAHKEGGGSSAYPSLYIKARSSVIELMGQLTGGPSPGGKGH</sequence>
<evidence type="ECO:0000256" key="1">
    <source>
        <dbReference type="SAM" id="SignalP"/>
    </source>
</evidence>
<dbReference type="PANTHER" id="PTHR37245">
    <property type="entry name" value="PAMP-INDUCED SECRETED PEPTIDE 1"/>
    <property type="match status" value="1"/>
</dbReference>
<keyword evidence="3" id="KW-1185">Reference proteome</keyword>
<dbReference type="PANTHER" id="PTHR37245:SF4">
    <property type="entry name" value="PAMP-INDUCED SECRETED PEPTIDE 1"/>
    <property type="match status" value="1"/>
</dbReference>
<accession>A0AAV8ZWL3</accession>
<dbReference type="InterPro" id="IPR040273">
    <property type="entry name" value="PIP1"/>
</dbReference>
<dbReference type="AlphaFoldDB" id="A0AAV8ZWL3"/>
<comment type="caution">
    <text evidence="2">The sequence shown here is derived from an EMBL/GenBank/DDBJ whole genome shotgun (WGS) entry which is preliminary data.</text>
</comment>
<proteinExistence type="predicted"/>
<feature type="chain" id="PRO_5043339445" evidence="1">
    <location>
        <begin position="28"/>
        <end position="74"/>
    </location>
</feature>